<protein>
    <submittedName>
        <fullName evidence="2">NRPS condensation-like uncharacterized protein</fullName>
    </submittedName>
</protein>
<dbReference type="PANTHER" id="PTHR28037:SF1">
    <property type="entry name" value="ALCOHOL O-ACETYLTRANSFERASE 1-RELATED"/>
    <property type="match status" value="1"/>
</dbReference>
<dbReference type="PANTHER" id="PTHR28037">
    <property type="entry name" value="ALCOHOL O-ACETYLTRANSFERASE 1-RELATED"/>
    <property type="match status" value="1"/>
</dbReference>
<dbReference type="RefSeq" id="WP_183866701.1">
    <property type="nucleotide sequence ID" value="NZ_JACHCF010000003.1"/>
</dbReference>
<dbReference type="GO" id="GO:0003824">
    <property type="term" value="F:catalytic activity"/>
    <property type="evidence" value="ECO:0007669"/>
    <property type="project" value="InterPro"/>
</dbReference>
<feature type="domain" description="Condensation" evidence="1">
    <location>
        <begin position="15"/>
        <end position="145"/>
    </location>
</feature>
<evidence type="ECO:0000313" key="2">
    <source>
        <dbReference type="EMBL" id="MBB5620702.1"/>
    </source>
</evidence>
<dbReference type="InterPro" id="IPR052058">
    <property type="entry name" value="Alcohol_O-acetyltransferase"/>
</dbReference>
<comment type="caution">
    <text evidence="2">The sequence shown here is derived from an EMBL/GenBank/DDBJ whole genome shotgun (WGS) entry which is preliminary data.</text>
</comment>
<evidence type="ECO:0000313" key="3">
    <source>
        <dbReference type="Proteomes" id="UP000537718"/>
    </source>
</evidence>
<dbReference type="Pfam" id="PF00668">
    <property type="entry name" value="Condensation"/>
    <property type="match status" value="1"/>
</dbReference>
<dbReference type="Gene3D" id="3.30.559.10">
    <property type="entry name" value="Chloramphenicol acetyltransferase-like domain"/>
    <property type="match status" value="1"/>
</dbReference>
<dbReference type="InterPro" id="IPR023213">
    <property type="entry name" value="CAT-like_dom_sf"/>
</dbReference>
<dbReference type="EMBL" id="JACHCF010000003">
    <property type="protein sequence ID" value="MBB5620702.1"/>
    <property type="molecule type" value="Genomic_DNA"/>
</dbReference>
<dbReference type="AlphaFoldDB" id="A0A7W8YS64"/>
<organism evidence="2 3">
    <name type="scientific">Pedobacter cryoconitis</name>
    <dbReference type="NCBI Taxonomy" id="188932"/>
    <lineage>
        <taxon>Bacteria</taxon>
        <taxon>Pseudomonadati</taxon>
        <taxon>Bacteroidota</taxon>
        <taxon>Sphingobacteriia</taxon>
        <taxon>Sphingobacteriales</taxon>
        <taxon>Sphingobacteriaceae</taxon>
        <taxon>Pedobacter</taxon>
    </lineage>
</organism>
<dbReference type="InterPro" id="IPR001242">
    <property type="entry name" value="Condensation_dom"/>
</dbReference>
<evidence type="ECO:0000259" key="1">
    <source>
        <dbReference type="Pfam" id="PF00668"/>
    </source>
</evidence>
<sequence>MRRKLTLVEGTMYGDGQTAVNAVVAAKIKGSVDIKDLQLALLKVQARHPLLNVNVREDETGIPYFITNENIGQIPVRISNRYTDEDWEKQTSVECLTPFDAKRGPLMRVVYLKSPEASNLIMVCHHCICDGRAILTLLDETLRLLAEPQTDIGTYQAFSSLCDFIPDRARKSRKNLLMVFLVKKLSRLMLLAVASKKEIKRVKPYLIHWRINEQESAAILSKCRKQGISLHAVLSVIFLKAYDTIETIKPYKKLYCAVDMRKFVPEIKNDMLFAFPAMIELGLKGGCNIGFWDQVRLFKEGLALKISKTNVNRIFLLDEGLSAFLPKLAKYAKVDAGAHDFTFSNMGNSVILENYGLIEVQAVYSPVTIFPFGNPSTFFASCFRGQLDFMMTSDVHFLKYEDAILIREKTMELLKEMN</sequence>
<dbReference type="SUPFAM" id="SSF52777">
    <property type="entry name" value="CoA-dependent acyltransferases"/>
    <property type="match status" value="1"/>
</dbReference>
<name>A0A7W8YS64_9SPHI</name>
<accession>A0A7W8YS64</accession>
<dbReference type="Gene3D" id="3.30.559.30">
    <property type="entry name" value="Nonribosomal peptide synthetase, condensation domain"/>
    <property type="match status" value="1"/>
</dbReference>
<reference evidence="2 3" key="1">
    <citation type="submission" date="2020-08" db="EMBL/GenBank/DDBJ databases">
        <title>Genomic Encyclopedia of Type Strains, Phase IV (KMG-V): Genome sequencing to study the core and pangenomes of soil and plant-associated prokaryotes.</title>
        <authorList>
            <person name="Whitman W."/>
        </authorList>
    </citation>
    <scope>NUCLEOTIDE SEQUENCE [LARGE SCALE GENOMIC DNA]</scope>
    <source>
        <strain evidence="2 3">MP7CTX6</strain>
    </source>
</reference>
<gene>
    <name evidence="2" type="ORF">HDE69_001751</name>
</gene>
<proteinExistence type="predicted"/>
<dbReference type="Proteomes" id="UP000537718">
    <property type="component" value="Unassembled WGS sequence"/>
</dbReference>